<dbReference type="InterPro" id="IPR006311">
    <property type="entry name" value="TAT_signal"/>
</dbReference>
<dbReference type="Gene3D" id="3.40.190.10">
    <property type="entry name" value="Periplasmic binding protein-like II"/>
    <property type="match status" value="1"/>
</dbReference>
<comment type="caution">
    <text evidence="3">The sequence shown here is derived from an EMBL/GenBank/DDBJ whole genome shotgun (WGS) entry which is preliminary data.</text>
</comment>
<dbReference type="InterPro" id="IPR042100">
    <property type="entry name" value="Bug_dom1"/>
</dbReference>
<comment type="similarity">
    <text evidence="1">Belongs to the UPF0065 (bug) family.</text>
</comment>
<dbReference type="Proteomes" id="UP000622707">
    <property type="component" value="Unassembled WGS sequence"/>
</dbReference>
<dbReference type="PIRSF" id="PIRSF017082">
    <property type="entry name" value="YflP"/>
    <property type="match status" value="1"/>
</dbReference>
<evidence type="ECO:0000256" key="2">
    <source>
        <dbReference type="SAM" id="SignalP"/>
    </source>
</evidence>
<organism evidence="3 4">
    <name type="scientific">Ramlibacter alkalitolerans</name>
    <dbReference type="NCBI Taxonomy" id="2039631"/>
    <lineage>
        <taxon>Bacteria</taxon>
        <taxon>Pseudomonadati</taxon>
        <taxon>Pseudomonadota</taxon>
        <taxon>Betaproteobacteria</taxon>
        <taxon>Burkholderiales</taxon>
        <taxon>Comamonadaceae</taxon>
        <taxon>Ramlibacter</taxon>
    </lineage>
</organism>
<dbReference type="Pfam" id="PF03401">
    <property type="entry name" value="TctC"/>
    <property type="match status" value="1"/>
</dbReference>
<proteinExistence type="inferred from homology"/>
<dbReference type="EMBL" id="JAEQND010000001">
    <property type="protein sequence ID" value="MBL0423529.1"/>
    <property type="molecule type" value="Genomic_DNA"/>
</dbReference>
<gene>
    <name evidence="3" type="ORF">JI746_00280</name>
</gene>
<dbReference type="InterPro" id="IPR005064">
    <property type="entry name" value="BUG"/>
</dbReference>
<accession>A0ABS1JH22</accession>
<sequence>MPFTRRSVARAALVAAAFSAAAPFALAQGAWPNKPVRIVVAFTAGGPTDVVARLIGQKLADKWGQPVVVENKPGAAGLLGSELVAKAPADGYTLLMATAGNLTVNQHLYKNMKFDPVKDFTPITQTAAVDFVLVAQPDAPFRNVKELIAAAKAKPESISTATSGNGGAPHLAAALFEDAAKVNLQLVPYKGTADAVNAVLGGQTDLDFDAASQVLPHIKAGKLKPLAVLGSQRSPLLPEVPTMAEAGLPSYNFSNWFGLVGPAGLPGDVQAKLQKDVAEVLQNAEIKARYQTMGLQPPTATASAQFAGLIAKDAAKWGATIKAAHIVVE</sequence>
<dbReference type="Gene3D" id="3.40.190.150">
    <property type="entry name" value="Bordetella uptake gene, domain 1"/>
    <property type="match status" value="1"/>
</dbReference>
<dbReference type="PROSITE" id="PS51318">
    <property type="entry name" value="TAT"/>
    <property type="match status" value="1"/>
</dbReference>
<dbReference type="RefSeq" id="WP_201686782.1">
    <property type="nucleotide sequence ID" value="NZ_JAEQND010000001.1"/>
</dbReference>
<protein>
    <submittedName>
        <fullName evidence="3">Tripartite tricarboxylate transporter substrate binding protein</fullName>
    </submittedName>
</protein>
<feature type="chain" id="PRO_5046463432" evidence="2">
    <location>
        <begin position="28"/>
        <end position="329"/>
    </location>
</feature>
<evidence type="ECO:0000256" key="1">
    <source>
        <dbReference type="ARBA" id="ARBA00006987"/>
    </source>
</evidence>
<evidence type="ECO:0000313" key="4">
    <source>
        <dbReference type="Proteomes" id="UP000622707"/>
    </source>
</evidence>
<keyword evidence="2" id="KW-0732">Signal</keyword>
<dbReference type="CDD" id="cd13578">
    <property type="entry name" value="PBP2_Bug27"/>
    <property type="match status" value="1"/>
</dbReference>
<dbReference type="PANTHER" id="PTHR42928:SF5">
    <property type="entry name" value="BLR1237 PROTEIN"/>
    <property type="match status" value="1"/>
</dbReference>
<reference evidence="3 4" key="1">
    <citation type="journal article" date="2017" name="Int. J. Syst. Evol. Microbiol.">
        <title>Ramlibacter alkalitolerans sp. nov., alkali-tolerant bacterium isolated from soil of ginseng.</title>
        <authorList>
            <person name="Lee D.H."/>
            <person name="Cha C.J."/>
        </authorList>
    </citation>
    <scope>NUCLEOTIDE SEQUENCE [LARGE SCALE GENOMIC DNA]</scope>
    <source>
        <strain evidence="3 4">KACC 19305</strain>
    </source>
</reference>
<feature type="signal peptide" evidence="2">
    <location>
        <begin position="1"/>
        <end position="27"/>
    </location>
</feature>
<evidence type="ECO:0000313" key="3">
    <source>
        <dbReference type="EMBL" id="MBL0423529.1"/>
    </source>
</evidence>
<dbReference type="PANTHER" id="PTHR42928">
    <property type="entry name" value="TRICARBOXYLATE-BINDING PROTEIN"/>
    <property type="match status" value="1"/>
</dbReference>
<name>A0ABS1JH22_9BURK</name>
<dbReference type="SUPFAM" id="SSF53850">
    <property type="entry name" value="Periplasmic binding protein-like II"/>
    <property type="match status" value="1"/>
</dbReference>
<keyword evidence="4" id="KW-1185">Reference proteome</keyword>